<feature type="region of interest" description="Disordered" evidence="1">
    <location>
        <begin position="184"/>
        <end position="204"/>
    </location>
</feature>
<name>A0A5P1EHC9_ASPOF</name>
<organism evidence="2 3">
    <name type="scientific">Asparagus officinalis</name>
    <name type="common">Garden asparagus</name>
    <dbReference type="NCBI Taxonomy" id="4686"/>
    <lineage>
        <taxon>Eukaryota</taxon>
        <taxon>Viridiplantae</taxon>
        <taxon>Streptophyta</taxon>
        <taxon>Embryophyta</taxon>
        <taxon>Tracheophyta</taxon>
        <taxon>Spermatophyta</taxon>
        <taxon>Magnoliopsida</taxon>
        <taxon>Liliopsida</taxon>
        <taxon>Asparagales</taxon>
        <taxon>Asparagaceae</taxon>
        <taxon>Asparagoideae</taxon>
        <taxon>Asparagus</taxon>
    </lineage>
</organism>
<proteinExistence type="predicted"/>
<protein>
    <submittedName>
        <fullName evidence="2">Uncharacterized protein</fullName>
    </submittedName>
</protein>
<evidence type="ECO:0000313" key="2">
    <source>
        <dbReference type="EMBL" id="ONK64597.1"/>
    </source>
</evidence>
<dbReference type="Gramene" id="ONK64597">
    <property type="protein sequence ID" value="ONK64597"/>
    <property type="gene ID" value="A4U43_C07F27800"/>
</dbReference>
<dbReference type="EMBL" id="CM007387">
    <property type="protein sequence ID" value="ONK64597.1"/>
    <property type="molecule type" value="Genomic_DNA"/>
</dbReference>
<evidence type="ECO:0000313" key="3">
    <source>
        <dbReference type="Proteomes" id="UP000243459"/>
    </source>
</evidence>
<accession>A0A5P1EHC9</accession>
<evidence type="ECO:0000256" key="1">
    <source>
        <dbReference type="SAM" id="MobiDB-lite"/>
    </source>
</evidence>
<gene>
    <name evidence="2" type="ORF">A4U43_C07F27800</name>
</gene>
<dbReference type="AlphaFoldDB" id="A0A5P1EHC9"/>
<sequence length="204" mass="22404">MWTVLTWKIDPTQASWMQQEIETPDFQQKDDNIDAASKEEALRATQDAADDPHFLSREENDTIAMNVIGYNNRGRFPLMGVGAMRGTSRISSMASSPTSTATGSSTRSPTTSVILRVSCYLRVKTDSTLLMQLMKDMFSDLPPSTTSDDVFTHIILCLSDKIPAELFREVLALIDLDTSAQVGLAGGSSSGVQRRDIDDDDDDS</sequence>
<reference evidence="3" key="1">
    <citation type="journal article" date="2017" name="Nat. Commun.">
        <title>The asparagus genome sheds light on the origin and evolution of a young Y chromosome.</title>
        <authorList>
            <person name="Harkess A."/>
            <person name="Zhou J."/>
            <person name="Xu C."/>
            <person name="Bowers J.E."/>
            <person name="Van der Hulst R."/>
            <person name="Ayyampalayam S."/>
            <person name="Mercati F."/>
            <person name="Riccardi P."/>
            <person name="McKain M.R."/>
            <person name="Kakrana A."/>
            <person name="Tang H."/>
            <person name="Ray J."/>
            <person name="Groenendijk J."/>
            <person name="Arikit S."/>
            <person name="Mathioni S.M."/>
            <person name="Nakano M."/>
            <person name="Shan H."/>
            <person name="Telgmann-Rauber A."/>
            <person name="Kanno A."/>
            <person name="Yue Z."/>
            <person name="Chen H."/>
            <person name="Li W."/>
            <person name="Chen Y."/>
            <person name="Xu X."/>
            <person name="Zhang Y."/>
            <person name="Luo S."/>
            <person name="Chen H."/>
            <person name="Gao J."/>
            <person name="Mao Z."/>
            <person name="Pires J.C."/>
            <person name="Luo M."/>
            <person name="Kudrna D."/>
            <person name="Wing R.A."/>
            <person name="Meyers B.C."/>
            <person name="Yi K."/>
            <person name="Kong H."/>
            <person name="Lavrijsen P."/>
            <person name="Sunseri F."/>
            <person name="Falavigna A."/>
            <person name="Ye Y."/>
            <person name="Leebens-Mack J.H."/>
            <person name="Chen G."/>
        </authorList>
    </citation>
    <scope>NUCLEOTIDE SEQUENCE [LARGE SCALE GENOMIC DNA]</scope>
    <source>
        <strain evidence="3">cv. DH0086</strain>
    </source>
</reference>
<dbReference type="Proteomes" id="UP000243459">
    <property type="component" value="Chromosome 7"/>
</dbReference>
<keyword evidence="3" id="KW-1185">Reference proteome</keyword>